<comment type="caution">
    <text evidence="2">The sequence shown here is derived from an EMBL/GenBank/DDBJ whole genome shotgun (WGS) entry which is preliminary data.</text>
</comment>
<dbReference type="Pfam" id="PF00561">
    <property type="entry name" value="Abhydrolase_1"/>
    <property type="match status" value="1"/>
</dbReference>
<proteinExistence type="predicted"/>
<dbReference type="InterPro" id="IPR029058">
    <property type="entry name" value="AB_hydrolase_fold"/>
</dbReference>
<dbReference type="EMBL" id="QRAP01000001">
    <property type="protein sequence ID" value="RDK97484.1"/>
    <property type="molecule type" value="Genomic_DNA"/>
</dbReference>
<gene>
    <name evidence="2" type="ORF">C8D90_101934</name>
</gene>
<keyword evidence="3" id="KW-1185">Reference proteome</keyword>
<dbReference type="AlphaFoldDB" id="A0A370R4Y3"/>
<dbReference type="Proteomes" id="UP000254848">
    <property type="component" value="Unassembled WGS sequence"/>
</dbReference>
<dbReference type="RefSeq" id="WP_115457195.1">
    <property type="nucleotide sequence ID" value="NZ_QRAP01000001.1"/>
</dbReference>
<dbReference type="OrthoDB" id="2004167at2"/>
<reference evidence="2 3" key="1">
    <citation type="submission" date="2018-07" db="EMBL/GenBank/DDBJ databases">
        <title>Genomic Encyclopedia of Type Strains, Phase IV (KMG-IV): sequencing the most valuable type-strain genomes for metagenomic binning, comparative biology and taxonomic classification.</title>
        <authorList>
            <person name="Goeker M."/>
        </authorList>
    </citation>
    <scope>NUCLEOTIDE SEQUENCE [LARGE SCALE GENOMIC DNA]</scope>
    <source>
        <strain evidence="2 3">DSM 103736</strain>
    </source>
</reference>
<sequence length="294" mass="31864">MKKATTLKYPIILVHGLFGFDKIAGVYPYFFGVKEALEKAGAEVYVASLSAVNSNEVRGEQLMDFVNEVLANTGAKKVNLIGHSQGPLACRYVAALRPDIVASVTSVHGVNFGSELADVVRQALIPGRLPEAIAHAVVTTFGDFLSLISGKPMLAQDAKAALDALTSEGIAEFNAKYPQGLPSEWGGEGDEYVNGVYYYSWGGVLKYNIFDQLLNNLDPTHIAMSALSIFFNKERGQNDGVVGRYSMHLGKVIRSDYSMDHLDAVNQTAGVVTTSVNPVKLYVDHLYLLRSKGL</sequence>
<dbReference type="Gene3D" id="3.40.50.1820">
    <property type="entry name" value="alpha/beta hydrolase"/>
    <property type="match status" value="1"/>
</dbReference>
<accession>A0A370R4Y3</accession>
<dbReference type="InterPro" id="IPR000073">
    <property type="entry name" value="AB_hydrolase_1"/>
</dbReference>
<evidence type="ECO:0000313" key="2">
    <source>
        <dbReference type="EMBL" id="RDK97484.1"/>
    </source>
</evidence>
<protein>
    <submittedName>
        <fullName evidence="2">Triacylglycerol lipase</fullName>
    </submittedName>
</protein>
<organism evidence="2 3">
    <name type="scientific">Enterobacillus tribolii</name>
    <dbReference type="NCBI Taxonomy" id="1487935"/>
    <lineage>
        <taxon>Bacteria</taxon>
        <taxon>Pseudomonadati</taxon>
        <taxon>Pseudomonadota</taxon>
        <taxon>Gammaproteobacteria</taxon>
        <taxon>Enterobacterales</taxon>
        <taxon>Hafniaceae</taxon>
        <taxon>Enterobacillus</taxon>
    </lineage>
</organism>
<evidence type="ECO:0000259" key="1">
    <source>
        <dbReference type="Pfam" id="PF00561"/>
    </source>
</evidence>
<evidence type="ECO:0000313" key="3">
    <source>
        <dbReference type="Proteomes" id="UP000254848"/>
    </source>
</evidence>
<feature type="domain" description="AB hydrolase-1" evidence="1">
    <location>
        <begin position="9"/>
        <end position="193"/>
    </location>
</feature>
<dbReference type="SUPFAM" id="SSF53474">
    <property type="entry name" value="alpha/beta-Hydrolases"/>
    <property type="match status" value="1"/>
</dbReference>
<name>A0A370R4Y3_9GAMM</name>